<evidence type="ECO:0000313" key="3">
    <source>
        <dbReference type="Proteomes" id="UP000307074"/>
    </source>
</evidence>
<dbReference type="Proteomes" id="UP000307074">
    <property type="component" value="Chromosome"/>
</dbReference>
<dbReference type="AlphaFoldDB" id="A0A5B7XVX5"/>
<keyword evidence="1" id="KW-0732">Signal</keyword>
<sequence>MKKVVTGSLVLGAVMGSLAVVQMPQHAQAATYQVKKLMGFRQPTSYYAKSAKSAKSGYLWNKSHTKRLHNLKNYPKTTWYATAKYSMKSVRNSGTYLKVTNGTGKAEGYVWTGYLKKGVNPANPNGTLTDPFGAAMSTYNVDDNLNKQLVALFPGTIPDEPLQLAADFIFANAGANPDDYTSVIEQLVGAENEPSVFRLSSDKRIQKNQNFLSFQRNSLKEELVTKHKKFTSFKGYRIGAYAFPKHDKRYGESMILLLPSN</sequence>
<organism evidence="2 3">
    <name type="scientific">Levilactobacillus brevis</name>
    <name type="common">Lactobacillus brevis</name>
    <dbReference type="NCBI Taxonomy" id="1580"/>
    <lineage>
        <taxon>Bacteria</taxon>
        <taxon>Bacillati</taxon>
        <taxon>Bacillota</taxon>
        <taxon>Bacilli</taxon>
        <taxon>Lactobacillales</taxon>
        <taxon>Lactobacillaceae</taxon>
        <taxon>Levilactobacillus</taxon>
    </lineage>
</organism>
<proteinExistence type="predicted"/>
<accession>A0A5B7XVX5</accession>
<protein>
    <submittedName>
        <fullName evidence="2">D-alanyl-D-alanine carboxypeptidase</fullName>
    </submittedName>
</protein>
<dbReference type="GO" id="GO:0004180">
    <property type="term" value="F:carboxypeptidase activity"/>
    <property type="evidence" value="ECO:0007669"/>
    <property type="project" value="UniProtKB-KW"/>
</dbReference>
<name>A0A5B7XVX5_LEVBR</name>
<evidence type="ECO:0000313" key="2">
    <source>
        <dbReference type="EMBL" id="QCZ52014.1"/>
    </source>
</evidence>
<reference evidence="2 3" key="1">
    <citation type="submission" date="2018-07" db="EMBL/GenBank/DDBJ databases">
        <authorList>
            <person name="Feyereisen M."/>
        </authorList>
    </citation>
    <scope>NUCLEOTIDE SEQUENCE [LARGE SCALE GENOMIC DNA]</scope>
    <source>
        <strain evidence="2 3">UCCLBBS449</strain>
    </source>
</reference>
<keyword evidence="2" id="KW-0121">Carboxypeptidase</keyword>
<dbReference type="RefSeq" id="WP_042520601.1">
    <property type="nucleotide sequence ID" value="NZ_CP031198.1"/>
</dbReference>
<dbReference type="EMBL" id="CP031198">
    <property type="protein sequence ID" value="QCZ52014.1"/>
    <property type="molecule type" value="Genomic_DNA"/>
</dbReference>
<feature type="chain" id="PRO_5022996098" evidence="1">
    <location>
        <begin position="30"/>
        <end position="261"/>
    </location>
</feature>
<feature type="signal peptide" evidence="1">
    <location>
        <begin position="1"/>
        <end position="29"/>
    </location>
</feature>
<evidence type="ECO:0000256" key="1">
    <source>
        <dbReference type="SAM" id="SignalP"/>
    </source>
</evidence>
<gene>
    <name evidence="2" type="ORF">UCCLBBS449_0012</name>
</gene>
<keyword evidence="2" id="KW-0645">Protease</keyword>
<keyword evidence="2" id="KW-0378">Hydrolase</keyword>